<evidence type="ECO:0000256" key="1">
    <source>
        <dbReference type="SAM" id="MobiDB-lite"/>
    </source>
</evidence>
<name>A0ABQ7TM65_PHRPL</name>
<feature type="region of interest" description="Disordered" evidence="1">
    <location>
        <begin position="775"/>
        <end position="796"/>
    </location>
</feature>
<feature type="compositionally biased region" description="Polar residues" evidence="1">
    <location>
        <begin position="304"/>
        <end position="317"/>
    </location>
</feature>
<sequence length="983" mass="109075">MCKAGPTTSAIALLFFYPLSVCSKLFLGTAWQFKLDVLGVVNLLSQDGEGKGTSLLTKVVHLTLQKKNIRWRWISDTWTYSLLVGRMEVVDVCSRPVPNGYGNKIFQANPKDRCMEIKYSNSVGFNNDEKGDASKHKKKIRGSRIWNFVSRKKSSPMSTKRPQSMIIFRDNVEVLEQNRKMSFMDKMRSFKKLRSSSASKNASKTKAVIISVETQEDLEQKALQRIKKLSDGQRPYRHSYAGYIEDLDSSFEDVELNSCVLDLDSNDSKWHRHVGLGINSDDMDNGGLFKGDKTSTQMNVAPEFESNQESGTTQGDPQRNCPGVAIENKKGRTSEVWSYLRGISLVSKDSSKLPDQRVEPSLKDLENVTENSAPYFDFEMKSEEAINQPRRASHTAKGNHFGGVLRFFNTVAEAARRWRGSSKTFSQEEQRANSSSGCRKQDSSPPSRQPLITAHDNASGFSSTGLSPDSGIWDNHSLKSSSGKAPTQGSTNAEVSHEVFSENSSFNEMSFSPPSTSLSAFPHLDFPNDCVFVRECSLTMDLPRIPDPHFSKGKSSQDLSTAPIDTWMLNSWDQEECSQYVTESSADPKSLGFSDLKSRDFTTMKMDVTDVENSSSLNHGKGCGNESDIMALHRTDKGTLGLSSISEDFSTVPQSIADLPLRDARTPCRAPVDTDDLDRLSQMTLDLELPSGDIPDVGTMLAERPSLDSIPVDNEAFNNIEMDQQDLAVVPADFSGLESCPIDTLSISTAVSDNQVLGSILEDVHSTCTSASLSCLNDDRQPRDRENSPIKVHGNTLPLQSNAMWKPCKMEEATGKQLSHHCGAVCIKNDDDDDGDDDDDDDHDDDHDDLVLCREKPLSHPLHPSPESPPFKLLLERCCSLPLSQSTPMGLDQLGWKRKLLLSTGAAENDLGSKTLEVHRDGKNGKSRWKPIKPGAEQLLLNKMSSYVNFHYRIRKHESLNHSSPVTLEVWILSLHALVGEAF</sequence>
<keyword evidence="3" id="KW-1185">Reference proteome</keyword>
<dbReference type="Proteomes" id="UP000826234">
    <property type="component" value="Unassembled WGS sequence"/>
</dbReference>
<feature type="compositionally biased region" description="Basic and acidic residues" evidence="1">
    <location>
        <begin position="777"/>
        <end position="788"/>
    </location>
</feature>
<organism evidence="2 3">
    <name type="scientific">Phrynosoma platyrhinos</name>
    <name type="common">Desert horned lizard</name>
    <dbReference type="NCBI Taxonomy" id="52577"/>
    <lineage>
        <taxon>Eukaryota</taxon>
        <taxon>Metazoa</taxon>
        <taxon>Chordata</taxon>
        <taxon>Craniata</taxon>
        <taxon>Vertebrata</taxon>
        <taxon>Euteleostomi</taxon>
        <taxon>Lepidosauria</taxon>
        <taxon>Squamata</taxon>
        <taxon>Bifurcata</taxon>
        <taxon>Unidentata</taxon>
        <taxon>Episquamata</taxon>
        <taxon>Toxicofera</taxon>
        <taxon>Iguania</taxon>
        <taxon>Phrynosomatidae</taxon>
        <taxon>Phrynosomatinae</taxon>
        <taxon>Phrynosoma</taxon>
    </lineage>
</organism>
<feature type="compositionally biased region" description="Polar residues" evidence="1">
    <location>
        <begin position="432"/>
        <end position="446"/>
    </location>
</feature>
<feature type="region of interest" description="Disordered" evidence="1">
    <location>
        <begin position="418"/>
        <end position="497"/>
    </location>
</feature>
<evidence type="ECO:0000313" key="2">
    <source>
        <dbReference type="EMBL" id="KAH0630914.1"/>
    </source>
</evidence>
<feature type="compositionally biased region" description="Polar residues" evidence="1">
    <location>
        <begin position="478"/>
        <end position="493"/>
    </location>
</feature>
<evidence type="ECO:0000313" key="3">
    <source>
        <dbReference type="Proteomes" id="UP000826234"/>
    </source>
</evidence>
<proteinExistence type="predicted"/>
<feature type="region of interest" description="Disordered" evidence="1">
    <location>
        <begin position="304"/>
        <end position="323"/>
    </location>
</feature>
<comment type="caution">
    <text evidence="2">The sequence shown here is derived from an EMBL/GenBank/DDBJ whole genome shotgun (WGS) entry which is preliminary data.</text>
</comment>
<gene>
    <name evidence="2" type="ORF">JD844_004265</name>
</gene>
<dbReference type="EMBL" id="JAIPUX010000415">
    <property type="protein sequence ID" value="KAH0630914.1"/>
    <property type="molecule type" value="Genomic_DNA"/>
</dbReference>
<protein>
    <submittedName>
        <fullName evidence="2">Uncharacterized protein</fullName>
    </submittedName>
</protein>
<reference evidence="2 3" key="1">
    <citation type="journal article" date="2022" name="Gigascience">
        <title>A chromosome-level genome assembly and annotation of the desert horned lizard, Phrynosoma platyrhinos, provides insight into chromosomal rearrangements among reptiles.</title>
        <authorList>
            <person name="Koochekian N."/>
            <person name="Ascanio A."/>
            <person name="Farleigh K."/>
            <person name="Card D.C."/>
            <person name="Schield D.R."/>
            <person name="Castoe T.A."/>
            <person name="Jezkova T."/>
        </authorList>
    </citation>
    <scope>NUCLEOTIDE SEQUENCE [LARGE SCALE GENOMIC DNA]</scope>
    <source>
        <strain evidence="2">NK-2021</strain>
    </source>
</reference>
<accession>A0ABQ7TM65</accession>